<dbReference type="RefSeq" id="XP_004039363.1">
    <property type="nucleotide sequence ID" value="XM_004039315.1"/>
</dbReference>
<keyword evidence="2" id="KW-1185">Reference proteome</keyword>
<gene>
    <name evidence="1" type="ORF">IMG5_025400</name>
</gene>
<proteinExistence type="predicted"/>
<sequence>QGQKLPNQYNKENVIENEKLNLLLQRWKADLNKQSQDFNNILQDVDKSMQEIENSFIYYESISQISNDVSQQFSTAQTEIYNIQQFQVQIDQNLDSLRKFLVDLLLKQGDNIQNVFDNPICEKIQNIDCGLQEIELNINQIISELNPINQRNQKNDKKIIDSLNSYYSILEKLESDSNNLRHKMNSIMQNSYNYSNNIF</sequence>
<accession>G0QL48</accession>
<reference evidence="1 2" key="1">
    <citation type="submission" date="2011-07" db="EMBL/GenBank/DDBJ databases">
        <authorList>
            <person name="Coyne R."/>
            <person name="Brami D."/>
            <person name="Johnson J."/>
            <person name="Hostetler J."/>
            <person name="Hannick L."/>
            <person name="Clark T."/>
            <person name="Cassidy-Hanley D."/>
            <person name="Inman J."/>
        </authorList>
    </citation>
    <scope>NUCLEOTIDE SEQUENCE [LARGE SCALE GENOMIC DNA]</scope>
    <source>
        <strain evidence="1 2">G5</strain>
    </source>
</reference>
<dbReference type="Proteomes" id="UP000008983">
    <property type="component" value="Unassembled WGS sequence"/>
</dbReference>
<dbReference type="STRING" id="857967.G0QL48"/>
<evidence type="ECO:0000313" key="2">
    <source>
        <dbReference type="Proteomes" id="UP000008983"/>
    </source>
</evidence>
<dbReference type="AlphaFoldDB" id="G0QL48"/>
<dbReference type="InParanoid" id="G0QL48"/>
<organism evidence="1 2">
    <name type="scientific">Ichthyophthirius multifiliis</name>
    <name type="common">White spot disease agent</name>
    <name type="synonym">Ich</name>
    <dbReference type="NCBI Taxonomy" id="5932"/>
    <lineage>
        <taxon>Eukaryota</taxon>
        <taxon>Sar</taxon>
        <taxon>Alveolata</taxon>
        <taxon>Ciliophora</taxon>
        <taxon>Intramacronucleata</taxon>
        <taxon>Oligohymenophorea</taxon>
        <taxon>Hymenostomatida</taxon>
        <taxon>Ophryoglenina</taxon>
        <taxon>Ichthyophthirius</taxon>
    </lineage>
</organism>
<dbReference type="eggNOG" id="ENOG502R2WK">
    <property type="taxonomic scope" value="Eukaryota"/>
</dbReference>
<name>G0QL48_ICHMU</name>
<dbReference type="EMBL" id="GL983214">
    <property type="protein sequence ID" value="EGR34059.1"/>
    <property type="molecule type" value="Genomic_DNA"/>
</dbReference>
<protein>
    <submittedName>
        <fullName evidence="1">Uncharacterized protein</fullName>
    </submittedName>
</protein>
<evidence type="ECO:0000313" key="1">
    <source>
        <dbReference type="EMBL" id="EGR34059.1"/>
    </source>
</evidence>
<dbReference type="GeneID" id="14910245"/>
<feature type="non-terminal residue" evidence="1">
    <location>
        <position position="1"/>
    </location>
</feature>